<dbReference type="Gene3D" id="3.40.50.300">
    <property type="entry name" value="P-loop containing nucleotide triphosphate hydrolases"/>
    <property type="match status" value="1"/>
</dbReference>
<dbReference type="Proteomes" id="UP000266172">
    <property type="component" value="Unassembled WGS sequence"/>
</dbReference>
<keyword evidence="2" id="KW-0347">Helicase</keyword>
<keyword evidence="2" id="KW-0378">Hydrolase</keyword>
<organism evidence="2 3">
    <name type="scientific">Roseburia hominis</name>
    <dbReference type="NCBI Taxonomy" id="301301"/>
    <lineage>
        <taxon>Bacteria</taxon>
        <taxon>Bacillati</taxon>
        <taxon>Bacillota</taxon>
        <taxon>Clostridia</taxon>
        <taxon>Lachnospirales</taxon>
        <taxon>Lachnospiraceae</taxon>
        <taxon>Roseburia</taxon>
    </lineage>
</organism>
<dbReference type="InterPro" id="IPR027417">
    <property type="entry name" value="P-loop_NTPase"/>
</dbReference>
<evidence type="ECO:0000259" key="1">
    <source>
        <dbReference type="PROSITE" id="PS51194"/>
    </source>
</evidence>
<proteinExistence type="predicted"/>
<sequence length="1125" mass="128611">MEDRFRYSAVRQRIIDAMKTDLMGPLTEEEVLDENPRHAYVIGLLAPQTDLSKGSEDDTSEQEIESVITYEDGEDYTAGEEDDDNEPITTTHFQLPSSIGISFYIRSDTDKISLDLSWGDYAKSTEKVTNKDGKEVERASYARIPMKETLEVDFTSFGRSHEYNLACDSNVRIHVSRIPLKEGYSLVTAYIMNRRKNPENNLEALMFQVSIKAYDPSNANIFIAEHLCRKVLAADEFYFEQRPIMGRGRGCAATWGEVENGTTNYVQSDFIPQYEFPGVSAALPGFDPFFFSMRGLSVKQKKEDIIGKLNVLADAYEEWIKEKLNGDYKMTDPEFASEVGNHVISECNKALDRIREGITLLVENDSAFEAFCFMNRAMLLQRNIMNYSKKYGSGITCNFGDFVNPKDPKNDFAWRPFQIAFILMNLSGIVDPEHSDRNIVDLLYFPTGGGKTEAYLGLMAFTIANRRLNKTDDGYNRDGGVTAILRYTLRLLTTQQRDRITKMVVAAEMIRQREPQKYGNEPISIGFWVGGGVTPNKFDDLKENPEKPREAGRQRNLIYKQLLTCPFCGKSLSKNEKKEDITDKTFEIDIERKSVDIYCMDDNCLFYKYKTQNRMQIPVYLVDEQIYSKCPTIILSTVDKFARLPWDPKTNAIFGRVDRLCSRDGYVAIGDDHKAHRKTDRLPAATITPIKPFLPPELIIQDELHLITGPLGTVYGAYETIIEDLCSYKKNGKKIKPKYVVSTATIKNAAEQTECLYARKETAQFPPNGFEIGDSFFIKEIPVDSDPFRKYVGVCAPGQSVKTTLLRTYAVILQTAFELSKQEEFKDIIDPYYTLVGYYNSIRELGGAVRLLQDDIPKRMWRLTRKYGYDKQRFLDRNKNIEITSRMTSFEIPKKLKQLETKYTETGCLDTAVATNMIAVGMDVDRLGLMVVTGQPKQNSEYIQATSRIGRAFPGLVVALYNPYRPRDLSHYENFTGYHSQLYRFVEGTTATPFSARARDRVLHALVISAIRLKYPDFAGNDAAGNIEDLTDAELKEVKDVILDRLNIIKPAVRADAENEIDQFIDWWKVLTHDQKKLFYYVKGTEKNNRLMNFYSENCTDIEKATLSSMREVENAANMYYYTED</sequence>
<evidence type="ECO:0000313" key="3">
    <source>
        <dbReference type="Proteomes" id="UP000266172"/>
    </source>
</evidence>
<dbReference type="EMBL" id="QRVL01000006">
    <property type="protein sequence ID" value="RGS40573.1"/>
    <property type="molecule type" value="Genomic_DNA"/>
</dbReference>
<keyword evidence="2" id="KW-0067">ATP-binding</keyword>
<dbReference type="RefSeq" id="WP_118097375.1">
    <property type="nucleotide sequence ID" value="NZ_CAUFGO010000001.1"/>
</dbReference>
<dbReference type="AlphaFoldDB" id="A0A395V990"/>
<feature type="domain" description="Helicase C-terminal" evidence="1">
    <location>
        <begin position="824"/>
        <end position="1000"/>
    </location>
</feature>
<dbReference type="GO" id="GO:0004386">
    <property type="term" value="F:helicase activity"/>
    <property type="evidence" value="ECO:0007669"/>
    <property type="project" value="UniProtKB-KW"/>
</dbReference>
<keyword evidence="2" id="KW-0547">Nucleotide-binding</keyword>
<comment type="caution">
    <text evidence="2">The sequence shown here is derived from an EMBL/GenBank/DDBJ whole genome shotgun (WGS) entry which is preliminary data.</text>
</comment>
<name>A0A395V990_9FIRM</name>
<dbReference type="CDD" id="cd18785">
    <property type="entry name" value="SF2_C"/>
    <property type="match status" value="1"/>
</dbReference>
<dbReference type="Pfam" id="PF00271">
    <property type="entry name" value="Helicase_C"/>
    <property type="match status" value="1"/>
</dbReference>
<dbReference type="PROSITE" id="PS51194">
    <property type="entry name" value="HELICASE_CTER"/>
    <property type="match status" value="1"/>
</dbReference>
<reference evidence="2 3" key="1">
    <citation type="submission" date="2018-08" db="EMBL/GenBank/DDBJ databases">
        <title>A genome reference for cultivated species of the human gut microbiota.</title>
        <authorList>
            <person name="Zou Y."/>
            <person name="Xue W."/>
            <person name="Luo G."/>
        </authorList>
    </citation>
    <scope>NUCLEOTIDE SEQUENCE [LARGE SCALE GENOMIC DNA]</scope>
    <source>
        <strain evidence="2 3">AF22-12AC</strain>
    </source>
</reference>
<gene>
    <name evidence="2" type="ORF">DWX93_09085</name>
</gene>
<dbReference type="SUPFAM" id="SSF52540">
    <property type="entry name" value="P-loop containing nucleoside triphosphate hydrolases"/>
    <property type="match status" value="1"/>
</dbReference>
<dbReference type="NCBIfam" id="NF038325">
    <property type="entry name" value="DISARM_DrmAS"/>
    <property type="match status" value="1"/>
</dbReference>
<evidence type="ECO:0000313" key="2">
    <source>
        <dbReference type="EMBL" id="RGS40573.1"/>
    </source>
</evidence>
<protein>
    <submittedName>
        <fullName evidence="2">Helicase</fullName>
    </submittedName>
</protein>
<accession>A0A395V990</accession>
<dbReference type="InterPro" id="IPR001650">
    <property type="entry name" value="Helicase_C-like"/>
</dbReference>